<dbReference type="PANTHER" id="PTHR43129:SF1">
    <property type="entry name" value="FOSMIDOMYCIN RESISTANCE PROTEIN"/>
    <property type="match status" value="1"/>
</dbReference>
<sequence length="397" mass="42298">MIKSNQPIEYSTIGILSLAHMLNDMYSNYLPQMLPFLVAATALNATKAAILVSAFTISSSFIQPVFGYFLDRQGKRWLVHVGTLWMAIMLSLTGLVNNYLLLVLLASLAGLGTAAFHPQASTMITVVSGDRKAVLLSTFIAFGNIGFALSPLILVPLFQNYGLRATIYTIIPGIIVALLLYFFAPNNHVLRGGSTPPTLAEVWLSLLKARQELLAITSVIAIRALAYTGLLTILPLYFHEQHLSSTTSSHLVFIMLFSGAIGGILGGYISDRFGRKPLTIGSLVLATPCFYGFLYTNGTLSVVLLALAGACLLSSFSVTVVAAQEAIPNNKSLAAGLTMGFAGGIGGLLVIPIGRIGDLYGLSTSISVLFLLPLLAGLTALFMRNRPAANAQRIAAR</sequence>
<evidence type="ECO:0000256" key="3">
    <source>
        <dbReference type="ARBA" id="ARBA00022692"/>
    </source>
</evidence>
<feature type="transmembrane region" description="Helical" evidence="6">
    <location>
        <begin position="165"/>
        <end position="184"/>
    </location>
</feature>
<dbReference type="SUPFAM" id="SSF103473">
    <property type="entry name" value="MFS general substrate transporter"/>
    <property type="match status" value="1"/>
</dbReference>
<name>A0A1G7XVC6_9FIRM</name>
<keyword evidence="4 6" id="KW-1133">Transmembrane helix</keyword>
<dbReference type="OrthoDB" id="9770492at2"/>
<dbReference type="Gene3D" id="1.20.1250.20">
    <property type="entry name" value="MFS general substrate transporter like domains"/>
    <property type="match status" value="2"/>
</dbReference>
<dbReference type="EMBL" id="FNCP01000007">
    <property type="protein sequence ID" value="SDG88152.1"/>
    <property type="molecule type" value="Genomic_DNA"/>
</dbReference>
<feature type="transmembrane region" description="Helical" evidence="6">
    <location>
        <begin position="300"/>
        <end position="321"/>
    </location>
</feature>
<dbReference type="Proteomes" id="UP000198656">
    <property type="component" value="Unassembled WGS sequence"/>
</dbReference>
<dbReference type="GO" id="GO:0005886">
    <property type="term" value="C:plasma membrane"/>
    <property type="evidence" value="ECO:0007669"/>
    <property type="project" value="UniProtKB-SubCell"/>
</dbReference>
<evidence type="ECO:0000256" key="2">
    <source>
        <dbReference type="ARBA" id="ARBA00022448"/>
    </source>
</evidence>
<feature type="transmembrane region" description="Helical" evidence="6">
    <location>
        <begin position="333"/>
        <end position="353"/>
    </location>
</feature>
<evidence type="ECO:0000313" key="9">
    <source>
        <dbReference type="Proteomes" id="UP000198656"/>
    </source>
</evidence>
<dbReference type="PROSITE" id="PS50850">
    <property type="entry name" value="MFS"/>
    <property type="match status" value="1"/>
</dbReference>
<dbReference type="GO" id="GO:0022857">
    <property type="term" value="F:transmembrane transporter activity"/>
    <property type="evidence" value="ECO:0007669"/>
    <property type="project" value="InterPro"/>
</dbReference>
<dbReference type="InterPro" id="IPR036259">
    <property type="entry name" value="MFS_trans_sf"/>
</dbReference>
<feature type="transmembrane region" description="Helical" evidence="6">
    <location>
        <begin position="133"/>
        <end position="159"/>
    </location>
</feature>
<feature type="transmembrane region" description="Helical" evidence="6">
    <location>
        <begin position="277"/>
        <end position="294"/>
    </location>
</feature>
<dbReference type="CDD" id="cd17478">
    <property type="entry name" value="MFS_FsR"/>
    <property type="match status" value="1"/>
</dbReference>
<proteinExistence type="predicted"/>
<evidence type="ECO:0000256" key="1">
    <source>
        <dbReference type="ARBA" id="ARBA00004651"/>
    </source>
</evidence>
<dbReference type="STRING" id="1121419.SAMN05443529_107115"/>
<dbReference type="PROSITE" id="PS00216">
    <property type="entry name" value="SUGAR_TRANSPORT_1"/>
    <property type="match status" value="1"/>
</dbReference>
<evidence type="ECO:0000256" key="4">
    <source>
        <dbReference type="ARBA" id="ARBA00022989"/>
    </source>
</evidence>
<keyword evidence="9" id="KW-1185">Reference proteome</keyword>
<evidence type="ECO:0000256" key="5">
    <source>
        <dbReference type="ARBA" id="ARBA00023136"/>
    </source>
</evidence>
<evidence type="ECO:0000259" key="7">
    <source>
        <dbReference type="PROSITE" id="PS50850"/>
    </source>
</evidence>
<evidence type="ECO:0000256" key="6">
    <source>
        <dbReference type="SAM" id="Phobius"/>
    </source>
</evidence>
<keyword evidence="2" id="KW-0813">Transport</keyword>
<dbReference type="AlphaFoldDB" id="A0A1G7XVC6"/>
<feature type="transmembrane region" description="Helical" evidence="6">
    <location>
        <begin position="359"/>
        <end position="383"/>
    </location>
</feature>
<feature type="transmembrane region" description="Helical" evidence="6">
    <location>
        <begin position="213"/>
        <end position="238"/>
    </location>
</feature>
<accession>A0A1G7XVC6</accession>
<dbReference type="InterPro" id="IPR011701">
    <property type="entry name" value="MFS"/>
</dbReference>
<feature type="transmembrane region" description="Helical" evidence="6">
    <location>
        <begin position="250"/>
        <end position="270"/>
    </location>
</feature>
<comment type="subcellular location">
    <subcellularLocation>
        <location evidence="1">Cell membrane</location>
        <topology evidence="1">Multi-pass membrane protein</topology>
    </subcellularLocation>
</comment>
<feature type="domain" description="Major facilitator superfamily (MFS) profile" evidence="7">
    <location>
        <begin position="12"/>
        <end position="388"/>
    </location>
</feature>
<keyword evidence="5 6" id="KW-0472">Membrane</keyword>
<dbReference type="RefSeq" id="WP_092332113.1">
    <property type="nucleotide sequence ID" value="NZ_FNCP01000007.1"/>
</dbReference>
<evidence type="ECO:0000313" key="8">
    <source>
        <dbReference type="EMBL" id="SDG88152.1"/>
    </source>
</evidence>
<protein>
    <submittedName>
        <fullName evidence="8">MFS transporter, FSR family, fosmidomycin resistance protein</fullName>
    </submittedName>
</protein>
<keyword evidence="3 6" id="KW-0812">Transmembrane</keyword>
<dbReference type="PANTHER" id="PTHR43129">
    <property type="entry name" value="FOSMIDOMYCIN RESISTANCE PROTEIN"/>
    <property type="match status" value="1"/>
</dbReference>
<gene>
    <name evidence="8" type="ORF">SAMN05443529_107115</name>
</gene>
<dbReference type="InterPro" id="IPR020846">
    <property type="entry name" value="MFS_dom"/>
</dbReference>
<dbReference type="InterPro" id="IPR005829">
    <property type="entry name" value="Sugar_transporter_CS"/>
</dbReference>
<organism evidence="8 9">
    <name type="scientific">Desulfosporosinus hippei DSM 8344</name>
    <dbReference type="NCBI Taxonomy" id="1121419"/>
    <lineage>
        <taxon>Bacteria</taxon>
        <taxon>Bacillati</taxon>
        <taxon>Bacillota</taxon>
        <taxon>Clostridia</taxon>
        <taxon>Eubacteriales</taxon>
        <taxon>Desulfitobacteriaceae</taxon>
        <taxon>Desulfosporosinus</taxon>
    </lineage>
</organism>
<dbReference type="Pfam" id="PF07690">
    <property type="entry name" value="MFS_1"/>
    <property type="match status" value="1"/>
</dbReference>
<reference evidence="9" key="1">
    <citation type="submission" date="2016-10" db="EMBL/GenBank/DDBJ databases">
        <authorList>
            <person name="Varghese N."/>
            <person name="Submissions S."/>
        </authorList>
    </citation>
    <scope>NUCLEOTIDE SEQUENCE [LARGE SCALE GENOMIC DNA]</scope>
    <source>
        <strain evidence="9">DSM 8344</strain>
    </source>
</reference>